<evidence type="ECO:0000256" key="4">
    <source>
        <dbReference type="ARBA" id="ARBA00023004"/>
    </source>
</evidence>
<accession>A0A429G4R4</accession>
<evidence type="ECO:0000313" key="6">
    <source>
        <dbReference type="EMBL" id="RSN68745.1"/>
    </source>
</evidence>
<evidence type="ECO:0000256" key="2">
    <source>
        <dbReference type="ARBA" id="ARBA00022617"/>
    </source>
</evidence>
<dbReference type="InterPro" id="IPR009078">
    <property type="entry name" value="Ferritin-like_SF"/>
</dbReference>
<keyword evidence="3" id="KW-0479">Metal-binding</keyword>
<dbReference type="GO" id="GO:0004322">
    <property type="term" value="F:ferroxidase activity"/>
    <property type="evidence" value="ECO:0007669"/>
    <property type="project" value="TreeGrafter"/>
</dbReference>
<protein>
    <submittedName>
        <fullName evidence="6">Ferritin</fullName>
    </submittedName>
</protein>
<dbReference type="PROSITE" id="PS50905">
    <property type="entry name" value="FERRITIN_LIKE"/>
    <property type="match status" value="1"/>
</dbReference>
<dbReference type="SUPFAM" id="SSF47240">
    <property type="entry name" value="Ferritin-like"/>
    <property type="match status" value="1"/>
</dbReference>
<gene>
    <name evidence="6" type="ORF">D9Q81_05350</name>
</gene>
<dbReference type="GO" id="GO:0006826">
    <property type="term" value="P:iron ion transport"/>
    <property type="evidence" value="ECO:0007669"/>
    <property type="project" value="InterPro"/>
</dbReference>
<dbReference type="PIRSF" id="PIRSF002560">
    <property type="entry name" value="Bacterioferritin"/>
    <property type="match status" value="1"/>
</dbReference>
<dbReference type="Pfam" id="PF00210">
    <property type="entry name" value="Ferritin"/>
    <property type="match status" value="1"/>
</dbReference>
<keyword evidence="1" id="KW-0409">Iron storage</keyword>
<dbReference type="InterPro" id="IPR002024">
    <property type="entry name" value="Bacterioferritin"/>
</dbReference>
<dbReference type="Gene3D" id="1.20.1260.10">
    <property type="match status" value="1"/>
</dbReference>
<dbReference type="GO" id="GO:0020037">
    <property type="term" value="F:heme binding"/>
    <property type="evidence" value="ECO:0007669"/>
    <property type="project" value="TreeGrafter"/>
</dbReference>
<dbReference type="RefSeq" id="WP_012309233.1">
    <property type="nucleotide sequence ID" value="NC_010482.1"/>
</dbReference>
<reference evidence="6 7" key="1">
    <citation type="submission" date="2018-10" db="EMBL/GenBank/DDBJ databases">
        <title>Co-occurring genomic capacity for anaerobic methane metabolism and dissimilatory sulfite reduction discovered in the Korarchaeota.</title>
        <authorList>
            <person name="Mckay L.J."/>
            <person name="Dlakic M."/>
            <person name="Fields M.W."/>
            <person name="Delmont T.O."/>
            <person name="Eren A.M."/>
            <person name="Jay Z.J."/>
            <person name="Klingelsmith K.B."/>
            <person name="Rusch D.B."/>
            <person name="Inskeep W.P."/>
        </authorList>
    </citation>
    <scope>NUCLEOTIDE SEQUENCE [LARGE SCALE GENOMIC DNA]</scope>
    <source>
        <strain evidence="6 7">WS</strain>
    </source>
</reference>
<evidence type="ECO:0000256" key="3">
    <source>
        <dbReference type="ARBA" id="ARBA00022723"/>
    </source>
</evidence>
<dbReference type="AlphaFoldDB" id="A0A429G4R4"/>
<dbReference type="InterPro" id="IPR008331">
    <property type="entry name" value="Ferritin_DPS_dom"/>
</dbReference>
<evidence type="ECO:0000259" key="5">
    <source>
        <dbReference type="PROSITE" id="PS50905"/>
    </source>
</evidence>
<keyword evidence="4" id="KW-0408">Iron</keyword>
<dbReference type="GO" id="GO:0008199">
    <property type="term" value="F:ferric iron binding"/>
    <property type="evidence" value="ECO:0007669"/>
    <property type="project" value="InterPro"/>
</dbReference>
<dbReference type="InterPro" id="IPR012347">
    <property type="entry name" value="Ferritin-like"/>
</dbReference>
<dbReference type="EMBL" id="RCOR01000025">
    <property type="protein sequence ID" value="RSN68745.1"/>
    <property type="molecule type" value="Genomic_DNA"/>
</dbReference>
<evidence type="ECO:0000313" key="7">
    <source>
        <dbReference type="Proteomes" id="UP000278149"/>
    </source>
</evidence>
<organism evidence="6 7">
    <name type="scientific">Candidatus Korarchaeum cryptofilum</name>
    <dbReference type="NCBI Taxonomy" id="498846"/>
    <lineage>
        <taxon>Archaea</taxon>
        <taxon>Thermoproteota</taxon>
        <taxon>Candidatus Korarchaeia</taxon>
        <taxon>Candidatus Korarchaeales</taxon>
        <taxon>Candidatus Korarchaeaceae</taxon>
        <taxon>Candidatus Korarchaeum</taxon>
    </lineage>
</organism>
<dbReference type="OMA" id="YQRLFHV"/>
<feature type="domain" description="Ferritin-like diiron" evidence="5">
    <location>
        <begin position="5"/>
        <end position="146"/>
    </location>
</feature>
<dbReference type="GO" id="GO:0006879">
    <property type="term" value="P:intracellular iron ion homeostasis"/>
    <property type="evidence" value="ECO:0007669"/>
    <property type="project" value="UniProtKB-KW"/>
</dbReference>
<dbReference type="PANTHER" id="PTHR30295">
    <property type="entry name" value="BACTERIOFERRITIN"/>
    <property type="match status" value="1"/>
</dbReference>
<dbReference type="PANTHER" id="PTHR30295:SF0">
    <property type="entry name" value="BACTERIOFERRITIN"/>
    <property type="match status" value="1"/>
</dbReference>
<dbReference type="Proteomes" id="UP000278149">
    <property type="component" value="Unassembled WGS sequence"/>
</dbReference>
<dbReference type="GO" id="GO:0005829">
    <property type="term" value="C:cytosol"/>
    <property type="evidence" value="ECO:0007669"/>
    <property type="project" value="TreeGrafter"/>
</dbReference>
<comment type="caution">
    <text evidence="6">The sequence shown here is derived from an EMBL/GenBank/DDBJ whole genome shotgun (WGS) entry which is preliminary data.</text>
</comment>
<sequence>MVMAGKASERLKSLLNQAIAREIQVSIQYMWQHVQTVGPVHVLLSGELKKIAIEEMKHAEEIAERLWYLGGTPTTVPDPIKVGKDLREMIEQDVKDEEKAITLYKQIIEVANEEGDVTTAEIFKKILKDEEEHHDFFTTVLEGLPS</sequence>
<keyword evidence="2" id="KW-0349">Heme</keyword>
<proteinExistence type="predicted"/>
<name>A0A429G4R4_9CREN</name>
<dbReference type="InterPro" id="IPR009040">
    <property type="entry name" value="Ferritin-like_diiron"/>
</dbReference>
<evidence type="ECO:0000256" key="1">
    <source>
        <dbReference type="ARBA" id="ARBA00022434"/>
    </source>
</evidence>